<evidence type="ECO:0000259" key="1">
    <source>
        <dbReference type="Pfam" id="PF12243"/>
    </source>
</evidence>
<dbReference type="EMBL" id="JANBPU010000011">
    <property type="protein sequence ID" value="KAJ1920635.1"/>
    <property type="molecule type" value="Genomic_DNA"/>
</dbReference>
<dbReference type="InterPro" id="IPR024638">
    <property type="entry name" value="Ctk3_N"/>
</dbReference>
<dbReference type="Pfam" id="PF12350">
    <property type="entry name" value="CTK3_C"/>
    <property type="match status" value="1"/>
</dbReference>
<name>A0A9W8A5B5_9FUNG</name>
<dbReference type="PANTHER" id="PTHR28291">
    <property type="entry name" value="CTD KINASE SUBUNIT GAMMA"/>
    <property type="match status" value="1"/>
</dbReference>
<comment type="caution">
    <text evidence="3">The sequence shown here is derived from an EMBL/GenBank/DDBJ whole genome shotgun (WGS) entry which is preliminary data.</text>
</comment>
<sequence>MDDADPFETRLLFGGMIRGAAESCQSISQVAEFAIVNIEIIDILYNCIEEQIDQENGKKKWIEYLEKDLETLITKVVPESHEGNTNLTNASKMVASWRKKRAFPFAKLDALEKLLRARGNTTIGTPANELDKGEIMKRIENDRNVQKSQKIDMWIRPTNESEGQEFEEYWENVSDMNDDDLEEIQESIEGYRKEMESHATAFKPISFR</sequence>
<dbReference type="InterPro" id="IPR042326">
    <property type="entry name" value="Ctk3"/>
</dbReference>
<evidence type="ECO:0008006" key="5">
    <source>
        <dbReference type="Google" id="ProtNLM"/>
    </source>
</evidence>
<evidence type="ECO:0000313" key="4">
    <source>
        <dbReference type="Proteomes" id="UP001150538"/>
    </source>
</evidence>
<reference evidence="3" key="1">
    <citation type="submission" date="2022-07" db="EMBL/GenBank/DDBJ databases">
        <title>Phylogenomic reconstructions and comparative analyses of Kickxellomycotina fungi.</title>
        <authorList>
            <person name="Reynolds N.K."/>
            <person name="Stajich J.E."/>
            <person name="Barry K."/>
            <person name="Grigoriev I.V."/>
            <person name="Crous P."/>
            <person name="Smith M.E."/>
        </authorList>
    </citation>
    <scope>NUCLEOTIDE SEQUENCE</scope>
    <source>
        <strain evidence="3">NBRC 100468</strain>
    </source>
</reference>
<dbReference type="GO" id="GO:0032786">
    <property type="term" value="P:positive regulation of DNA-templated transcription, elongation"/>
    <property type="evidence" value="ECO:0007669"/>
    <property type="project" value="InterPro"/>
</dbReference>
<evidence type="ECO:0000313" key="3">
    <source>
        <dbReference type="EMBL" id="KAJ1920635.1"/>
    </source>
</evidence>
<protein>
    <recommendedName>
        <fullName evidence="5">CID domain-containing protein</fullName>
    </recommendedName>
</protein>
<dbReference type="InterPro" id="IPR024637">
    <property type="entry name" value="Ctk3_C"/>
</dbReference>
<accession>A0A9W8A5B5</accession>
<feature type="domain" description="CTD kinase subunit gamma Ctk3 N-terminal" evidence="1">
    <location>
        <begin position="4"/>
        <end position="55"/>
    </location>
</feature>
<feature type="domain" description="CTD kinase subunit gamma Ctk3 C-terminal" evidence="2">
    <location>
        <begin position="131"/>
        <end position="191"/>
    </location>
</feature>
<dbReference type="Pfam" id="PF12243">
    <property type="entry name" value="CTK3"/>
    <property type="match status" value="2"/>
</dbReference>
<dbReference type="Proteomes" id="UP001150538">
    <property type="component" value="Unassembled WGS sequence"/>
</dbReference>
<dbReference type="OrthoDB" id="21266at2759"/>
<proteinExistence type="predicted"/>
<keyword evidence="4" id="KW-1185">Reference proteome</keyword>
<dbReference type="PANTHER" id="PTHR28291:SF1">
    <property type="entry name" value="CTD KINASE SUBUNIT GAMMA"/>
    <property type="match status" value="1"/>
</dbReference>
<dbReference type="GO" id="GO:0045943">
    <property type="term" value="P:positive regulation of transcription by RNA polymerase I"/>
    <property type="evidence" value="ECO:0007669"/>
    <property type="project" value="TreeGrafter"/>
</dbReference>
<dbReference type="GO" id="GO:0070692">
    <property type="term" value="C:CTDK-1 complex"/>
    <property type="evidence" value="ECO:0007669"/>
    <property type="project" value="InterPro"/>
</dbReference>
<organism evidence="3 4">
    <name type="scientific">Mycoemilia scoparia</name>
    <dbReference type="NCBI Taxonomy" id="417184"/>
    <lineage>
        <taxon>Eukaryota</taxon>
        <taxon>Fungi</taxon>
        <taxon>Fungi incertae sedis</taxon>
        <taxon>Zoopagomycota</taxon>
        <taxon>Kickxellomycotina</taxon>
        <taxon>Kickxellomycetes</taxon>
        <taxon>Kickxellales</taxon>
        <taxon>Kickxellaceae</taxon>
        <taxon>Mycoemilia</taxon>
    </lineage>
</organism>
<gene>
    <name evidence="3" type="ORF">H4219_001193</name>
</gene>
<evidence type="ECO:0000259" key="2">
    <source>
        <dbReference type="Pfam" id="PF12350"/>
    </source>
</evidence>
<feature type="domain" description="CTD kinase subunit gamma Ctk3 N-terminal" evidence="1">
    <location>
        <begin position="58"/>
        <end position="101"/>
    </location>
</feature>
<dbReference type="AlphaFoldDB" id="A0A9W8A5B5"/>